<keyword evidence="3 6" id="KW-0812">Transmembrane</keyword>
<reference evidence="8 10" key="2">
    <citation type="submission" date="2018-03" db="EMBL/GenBank/DDBJ databases">
        <authorList>
            <person name="Fogelqvist J."/>
        </authorList>
    </citation>
    <scope>NUCLEOTIDE SEQUENCE [LARGE SCALE GENOMIC DNA]</scope>
</reference>
<reference evidence="7 9" key="1">
    <citation type="submission" date="2015-02" db="EMBL/GenBank/DDBJ databases">
        <authorList>
            <person name="Chooi Y.-H."/>
        </authorList>
    </citation>
    <scope>NUCLEOTIDE SEQUENCE [LARGE SCALE GENOMIC DNA]</scope>
    <source>
        <strain evidence="7">E3</strain>
    </source>
</reference>
<organism evidence="7 9">
    <name type="scientific">Plasmodiophora brassicae</name>
    <name type="common">Clubroot disease agent</name>
    <dbReference type="NCBI Taxonomy" id="37360"/>
    <lineage>
        <taxon>Eukaryota</taxon>
        <taxon>Sar</taxon>
        <taxon>Rhizaria</taxon>
        <taxon>Endomyxa</taxon>
        <taxon>Phytomyxea</taxon>
        <taxon>Plasmodiophorida</taxon>
        <taxon>Plasmodiophoridae</taxon>
        <taxon>Plasmodiophora</taxon>
    </lineage>
</organism>
<keyword evidence="5 6" id="KW-0472">Membrane</keyword>
<geneLocation type="mitochondrion" evidence="8"/>
<sequence length="209" mass="20897">MEGVCGMIVSQIMSWIQPSEDDSYVLDAAFKFLVDLSKHCPMVSHLKSVIQQAACGDLDATFKILVDLSKHFPLFSQLQSPILAVQGDMDGARDTQLVFSTRGHGLALVFVIACAVAGPTIAAACIAAAGFGQGGIVAGSAAAGFMGSYGGAVSAGSLCAVLQSAGAAGLSPGLSSASAAASAAVAASASFVVAVAAKHCSNVLALFRK</sequence>
<feature type="transmembrane region" description="Helical" evidence="6">
    <location>
        <begin position="136"/>
        <end position="162"/>
    </location>
</feature>
<dbReference type="PANTHER" id="PTHR16932">
    <property type="entry name" value="INTERFERON ALPHA-INDUCIBLE PROTEIN 27"/>
    <property type="match status" value="1"/>
</dbReference>
<keyword evidence="9" id="KW-1185">Reference proteome</keyword>
<keyword evidence="4 6" id="KW-1133">Transmembrane helix</keyword>
<dbReference type="GO" id="GO:0016020">
    <property type="term" value="C:membrane"/>
    <property type="evidence" value="ECO:0007669"/>
    <property type="project" value="UniProtKB-SubCell"/>
</dbReference>
<evidence type="ECO:0000256" key="4">
    <source>
        <dbReference type="ARBA" id="ARBA00022989"/>
    </source>
</evidence>
<evidence type="ECO:0000313" key="7">
    <source>
        <dbReference type="EMBL" id="CEO99744.1"/>
    </source>
</evidence>
<comment type="subcellular location">
    <subcellularLocation>
        <location evidence="1">Membrane</location>
        <topology evidence="1">Multi-pass membrane protein</topology>
    </subcellularLocation>
</comment>
<dbReference type="Gene3D" id="6.10.110.10">
    <property type="match status" value="1"/>
</dbReference>
<evidence type="ECO:0000313" key="8">
    <source>
        <dbReference type="EMBL" id="SPQ97092.1"/>
    </source>
</evidence>
<dbReference type="STRING" id="37360.A0A0G4IXA7"/>
<comment type="similarity">
    <text evidence="2">Belongs to the IFI6/IFI27 family.</text>
</comment>
<evidence type="ECO:0000256" key="6">
    <source>
        <dbReference type="SAM" id="Phobius"/>
    </source>
</evidence>
<evidence type="ECO:0000313" key="9">
    <source>
        <dbReference type="Proteomes" id="UP000039324"/>
    </source>
</evidence>
<protein>
    <submittedName>
        <fullName evidence="7">Uncharacterized protein</fullName>
    </submittedName>
</protein>
<dbReference type="OrthoDB" id="6102890at2759"/>
<evidence type="ECO:0000256" key="2">
    <source>
        <dbReference type="ARBA" id="ARBA00007262"/>
    </source>
</evidence>
<feature type="transmembrane region" description="Helical" evidence="6">
    <location>
        <begin position="106"/>
        <end position="130"/>
    </location>
</feature>
<name>A0A0G4IXA7_PLABS</name>
<dbReference type="EMBL" id="OVEO01000007">
    <property type="protein sequence ID" value="SPQ97092.1"/>
    <property type="molecule type" value="Genomic_DNA"/>
</dbReference>
<evidence type="ECO:0000256" key="1">
    <source>
        <dbReference type="ARBA" id="ARBA00004141"/>
    </source>
</evidence>
<dbReference type="AlphaFoldDB" id="A0A0G4IXA7"/>
<dbReference type="EMBL" id="CDSF01000093">
    <property type="protein sequence ID" value="CEO99744.1"/>
    <property type="molecule type" value="Genomic_DNA"/>
</dbReference>
<dbReference type="Pfam" id="PF06140">
    <property type="entry name" value="Ifi-6-16"/>
    <property type="match status" value="1"/>
</dbReference>
<evidence type="ECO:0000256" key="5">
    <source>
        <dbReference type="ARBA" id="ARBA00023136"/>
    </source>
</evidence>
<proteinExistence type="inferred from homology"/>
<dbReference type="PANTHER" id="PTHR16932:SF18">
    <property type="entry name" value="INTERFERON, ALPHA-INDUCIBLE PROTEIN 27-LIKE 2"/>
    <property type="match status" value="1"/>
</dbReference>
<evidence type="ECO:0000313" key="10">
    <source>
        <dbReference type="Proteomes" id="UP000290189"/>
    </source>
</evidence>
<gene>
    <name evidence="7" type="ORF">PBRA_007478</name>
    <name evidence="8" type="ORF">PLBR_LOCUS4307</name>
</gene>
<dbReference type="InterPro" id="IPR038213">
    <property type="entry name" value="IFI6/IFI27-like_sf"/>
</dbReference>
<dbReference type="Proteomes" id="UP000039324">
    <property type="component" value="Unassembled WGS sequence"/>
</dbReference>
<dbReference type="InterPro" id="IPR009311">
    <property type="entry name" value="IFI6/IFI27-like"/>
</dbReference>
<evidence type="ECO:0000256" key="3">
    <source>
        <dbReference type="ARBA" id="ARBA00022692"/>
    </source>
</evidence>
<feature type="transmembrane region" description="Helical" evidence="6">
    <location>
        <begin position="174"/>
        <end position="197"/>
    </location>
</feature>
<keyword evidence="8" id="KW-0496">Mitochondrion</keyword>
<accession>A0A0G4IXA7</accession>
<dbReference type="Proteomes" id="UP000290189">
    <property type="component" value="Unassembled WGS sequence"/>
</dbReference>